<dbReference type="Gene3D" id="4.10.375.10">
    <property type="entry name" value="Lipoxygenase-1, Domain 2"/>
    <property type="match status" value="1"/>
</dbReference>
<evidence type="ECO:0000259" key="4">
    <source>
        <dbReference type="PROSITE" id="PS51393"/>
    </source>
</evidence>
<reference evidence="5" key="2">
    <citation type="submission" date="2021-12" db="EMBL/GenBank/DDBJ databases">
        <title>Resequencing data analysis of finger millet.</title>
        <authorList>
            <person name="Hatakeyama M."/>
            <person name="Aluri S."/>
            <person name="Balachadran M.T."/>
            <person name="Sivarajan S.R."/>
            <person name="Poveda L."/>
            <person name="Shimizu-Inatsugi R."/>
            <person name="Schlapbach R."/>
            <person name="Sreeman S.M."/>
            <person name="Shimizu K.K."/>
        </authorList>
    </citation>
    <scope>NUCLEOTIDE SEQUENCE</scope>
</reference>
<dbReference type="PANTHER" id="PTHR11771">
    <property type="entry name" value="LIPOXYGENASE"/>
    <property type="match status" value="1"/>
</dbReference>
<dbReference type="Pfam" id="PF00305">
    <property type="entry name" value="Lipoxygenase"/>
    <property type="match status" value="3"/>
</dbReference>
<dbReference type="InterPro" id="IPR000907">
    <property type="entry name" value="LipOase"/>
</dbReference>
<evidence type="ECO:0000313" key="6">
    <source>
        <dbReference type="Proteomes" id="UP001054889"/>
    </source>
</evidence>
<gene>
    <name evidence="5" type="primary">ga13126</name>
    <name evidence="5" type="ORF">PR202_ga13126</name>
</gene>
<proteinExistence type="predicted"/>
<dbReference type="AlphaFoldDB" id="A0AAV5CDX7"/>
<feature type="domain" description="Lipoxygenase" evidence="4">
    <location>
        <begin position="171"/>
        <end position="293"/>
    </location>
</feature>
<accession>A0AAV5CDX7</accession>
<evidence type="ECO:0000256" key="3">
    <source>
        <dbReference type="ARBA" id="ARBA00023002"/>
    </source>
</evidence>
<name>A0AAV5CDX7_ELECO</name>
<organism evidence="5 6">
    <name type="scientific">Eleusine coracana subsp. coracana</name>
    <dbReference type="NCBI Taxonomy" id="191504"/>
    <lineage>
        <taxon>Eukaryota</taxon>
        <taxon>Viridiplantae</taxon>
        <taxon>Streptophyta</taxon>
        <taxon>Embryophyta</taxon>
        <taxon>Tracheophyta</taxon>
        <taxon>Spermatophyta</taxon>
        <taxon>Magnoliopsida</taxon>
        <taxon>Liliopsida</taxon>
        <taxon>Poales</taxon>
        <taxon>Poaceae</taxon>
        <taxon>PACMAD clade</taxon>
        <taxon>Chloridoideae</taxon>
        <taxon>Cynodonteae</taxon>
        <taxon>Eleusininae</taxon>
        <taxon>Eleusine</taxon>
    </lineage>
</organism>
<dbReference type="Gene3D" id="1.20.245.10">
    <property type="entry name" value="Lipoxygenase-1, Domain 5"/>
    <property type="match status" value="2"/>
</dbReference>
<evidence type="ECO:0000256" key="1">
    <source>
        <dbReference type="ARBA" id="ARBA00022723"/>
    </source>
</evidence>
<keyword evidence="3" id="KW-0560">Oxidoreductase</keyword>
<keyword evidence="6" id="KW-1185">Reference proteome</keyword>
<keyword evidence="1" id="KW-0479">Metal-binding</keyword>
<dbReference type="GO" id="GO:0046872">
    <property type="term" value="F:metal ion binding"/>
    <property type="evidence" value="ECO:0007669"/>
    <property type="project" value="UniProtKB-KW"/>
</dbReference>
<dbReference type="Proteomes" id="UP001054889">
    <property type="component" value="Unassembled WGS sequence"/>
</dbReference>
<reference evidence="5" key="1">
    <citation type="journal article" date="2018" name="DNA Res.">
        <title>Multiple hybrid de novo genome assembly of finger millet, an orphan allotetraploid crop.</title>
        <authorList>
            <person name="Hatakeyama M."/>
            <person name="Aluri S."/>
            <person name="Balachadran M.T."/>
            <person name="Sivarajan S.R."/>
            <person name="Patrignani A."/>
            <person name="Gruter S."/>
            <person name="Poveda L."/>
            <person name="Shimizu-Inatsugi R."/>
            <person name="Baeten J."/>
            <person name="Francoijs K.J."/>
            <person name="Nataraja K.N."/>
            <person name="Reddy Y.A.N."/>
            <person name="Phadnis S."/>
            <person name="Ravikumar R.L."/>
            <person name="Schlapbach R."/>
            <person name="Sreeman S.M."/>
            <person name="Shimizu K.K."/>
        </authorList>
    </citation>
    <scope>NUCLEOTIDE SEQUENCE</scope>
</reference>
<dbReference type="GO" id="GO:0034440">
    <property type="term" value="P:lipid oxidation"/>
    <property type="evidence" value="ECO:0007669"/>
    <property type="project" value="InterPro"/>
</dbReference>
<comment type="caution">
    <text evidence="5">The sequence shown here is derived from an EMBL/GenBank/DDBJ whole genome shotgun (WGS) entry which is preliminary data.</text>
</comment>
<dbReference type="InterPro" id="IPR036226">
    <property type="entry name" value="LipOase_C_sf"/>
</dbReference>
<dbReference type="SUPFAM" id="SSF48484">
    <property type="entry name" value="Lipoxigenase"/>
    <property type="match status" value="1"/>
</dbReference>
<dbReference type="GO" id="GO:0016702">
    <property type="term" value="F:oxidoreductase activity, acting on single donors with incorporation of molecular oxygen, incorporation of two atoms of oxygen"/>
    <property type="evidence" value="ECO:0007669"/>
    <property type="project" value="InterPro"/>
</dbReference>
<keyword evidence="2" id="KW-0223">Dioxygenase</keyword>
<dbReference type="EMBL" id="BQKI01000006">
    <property type="protein sequence ID" value="GJM96304.1"/>
    <property type="molecule type" value="Genomic_DNA"/>
</dbReference>
<dbReference type="InterPro" id="IPR013819">
    <property type="entry name" value="LipOase_C"/>
</dbReference>
<sequence length="301" mass="34100">MLSTYYNDLGNPDKGDDLVRPILGGSQEHPLSPSEFRKQALFQLSLNIYLLINAGDILEKTVFLAKYALEMSSVVYKSWNFTEQGLPADLIKRGIWPCLTRRARTVSGCLSRIYPYAVDGLAIWSAIEQWVKEEHIYYPNDIELRRDEELQAWWKELREEAHGDLKDRDCRRPMPEPGCAEYAQLECGGEEADKVLIGTITSQFQIILGISLIEVLSNHGSDKVYPGQLDETERWTSDARAEEAFKRFRGRLVEIEDRIVKMSNDPALKNRTGLAGEAAVYAAAAALPQHIGLGRRQWRGA</sequence>
<protein>
    <recommendedName>
        <fullName evidence="4">Lipoxygenase domain-containing protein</fullName>
    </recommendedName>
</protein>
<dbReference type="PROSITE" id="PS51393">
    <property type="entry name" value="LIPOXYGENASE_3"/>
    <property type="match status" value="2"/>
</dbReference>
<evidence type="ECO:0000313" key="5">
    <source>
        <dbReference type="EMBL" id="GJM96304.1"/>
    </source>
</evidence>
<feature type="domain" description="Lipoxygenase" evidence="4">
    <location>
        <begin position="50"/>
        <end position="168"/>
    </location>
</feature>
<evidence type="ECO:0000256" key="2">
    <source>
        <dbReference type="ARBA" id="ARBA00022964"/>
    </source>
</evidence>